<dbReference type="STRING" id="1569628.A0A316UW60"/>
<feature type="domain" description="Rhamnogalacturonase A/B/Epimerase-like pectate lyase" evidence="2">
    <location>
        <begin position="387"/>
        <end position="446"/>
    </location>
</feature>
<feature type="region of interest" description="Disordered" evidence="1">
    <location>
        <begin position="329"/>
        <end position="356"/>
    </location>
</feature>
<dbReference type="GeneID" id="37027275"/>
<evidence type="ECO:0000256" key="1">
    <source>
        <dbReference type="SAM" id="MobiDB-lite"/>
    </source>
</evidence>
<evidence type="ECO:0000313" key="3">
    <source>
        <dbReference type="EMBL" id="PWN29519.1"/>
    </source>
</evidence>
<dbReference type="OrthoDB" id="3353457at2759"/>
<evidence type="ECO:0000259" key="2">
    <source>
        <dbReference type="Pfam" id="PF12708"/>
    </source>
</evidence>
<dbReference type="CDD" id="cd23668">
    <property type="entry name" value="GH55_beta13glucanase-like"/>
    <property type="match status" value="1"/>
</dbReference>
<dbReference type="Pfam" id="PF12708">
    <property type="entry name" value="Pect-lyase_RHGA_epim"/>
    <property type="match status" value="2"/>
</dbReference>
<name>A0A316UW60_9BASI</name>
<gene>
    <name evidence="3" type="ORF">BDZ90DRAFT_230388</name>
</gene>
<dbReference type="AlphaFoldDB" id="A0A316UW60"/>
<dbReference type="InterPro" id="IPR039279">
    <property type="entry name" value="QRT3-like"/>
</dbReference>
<dbReference type="EMBL" id="KZ819663">
    <property type="protein sequence ID" value="PWN29519.1"/>
    <property type="molecule type" value="Genomic_DNA"/>
</dbReference>
<accession>A0A316UW60</accession>
<reference evidence="3 4" key="1">
    <citation type="journal article" date="2018" name="Mol. Biol. Evol.">
        <title>Broad Genomic Sampling Reveals a Smut Pathogenic Ancestry of the Fungal Clade Ustilaginomycotina.</title>
        <authorList>
            <person name="Kijpornyongpan T."/>
            <person name="Mondo S.J."/>
            <person name="Barry K."/>
            <person name="Sandor L."/>
            <person name="Lee J."/>
            <person name="Lipzen A."/>
            <person name="Pangilinan J."/>
            <person name="LaButti K."/>
            <person name="Hainaut M."/>
            <person name="Henrissat B."/>
            <person name="Grigoriev I.V."/>
            <person name="Spatafora J.W."/>
            <person name="Aime M.C."/>
        </authorList>
    </citation>
    <scope>NUCLEOTIDE SEQUENCE [LARGE SCALE GENOMIC DNA]</scope>
    <source>
        <strain evidence="3 4">MCA 5214</strain>
    </source>
</reference>
<feature type="domain" description="Rhamnogalacturonase A/B/Epimerase-like pectate lyase" evidence="2">
    <location>
        <begin position="31"/>
        <end position="252"/>
    </location>
</feature>
<protein>
    <submittedName>
        <fullName evidence="3">Putative beta-1,3 exoglucanase</fullName>
    </submittedName>
</protein>
<organism evidence="3 4">
    <name type="scientific">Jaminaea rosea</name>
    <dbReference type="NCBI Taxonomy" id="1569628"/>
    <lineage>
        <taxon>Eukaryota</taxon>
        <taxon>Fungi</taxon>
        <taxon>Dikarya</taxon>
        <taxon>Basidiomycota</taxon>
        <taxon>Ustilaginomycotina</taxon>
        <taxon>Exobasidiomycetes</taxon>
        <taxon>Microstromatales</taxon>
        <taxon>Microstromatales incertae sedis</taxon>
        <taxon>Jaminaea</taxon>
    </lineage>
</organism>
<dbReference type="InterPro" id="IPR012334">
    <property type="entry name" value="Pectin_lyas_fold"/>
</dbReference>
<sequence length="765" mass="82730">MTTPKSTYWLADLKRQGLSPYHSNPTQYPVFRSVKDYGAKGDGVTDDTDAINLAISTGGRTGGGGPGMDSSTIAPALVYFPSGIYRVTKPIISYYYTSLVGDATNRPTLKADPSFQGLAVIDENPYLAGGANWYTNQNNFFRSTSHFIVDLTQVVECSGIHHQVAQATTLRDVHFEMPLGNNRCKGIFMENGSGGHLTGLTFRGGMVGAWLGNQQFTVQDCSFEKCQIAIDAFWCWTFVYHRIAIKDCQTAIRVTAAMVDGKGETAQAVSSIACLDWDVQSTPVAVDIISDDTGARGSVVLSNFKTANVDSIVVRSVKSGQTVLLAPPDAGSTSTNWSWQGDNPPTKSTDPATGPLTLPRPTSMLDSSGQWHVQPRPDYLDLTASEFLSARDYGAAGDGVHDDTAALQAVLRDSAGSGKVVWLPHGDYVITDTLIIPPGSRIVGEVFPVLLGTGSKFEDASAPRPVIQVGEQDGQAGQVEISDCIFSTKGPTPGAIVLRWCLAGGPTSGMWDTHIRLGGCAGTNLDDERFDAEKPIDTTNASAAFMAWHITPRASGCFVNNWVWLADHLLDTSGGRNAGKQLSLLAGRGIFIESNPGPVWLWGGASEHFLLYQYQMFKAQNVFIGHAQTETPYFLGEGVALPTQLAKPITTGAPWYDPDWKNTPPPQAGDTGTFNVRSWGMRVIQSWSVHIYGPGLYSFFDAYSQDRLPERRCQRGLLSIEGSNEQDVVLVNLNTIGVRSMIDVDGVEKEDEKDHRNGLPSTLGY</sequence>
<dbReference type="RefSeq" id="XP_025364131.1">
    <property type="nucleotide sequence ID" value="XM_025505452.1"/>
</dbReference>
<dbReference type="PANTHER" id="PTHR33928">
    <property type="entry name" value="POLYGALACTURONASE QRT3"/>
    <property type="match status" value="1"/>
</dbReference>
<dbReference type="Proteomes" id="UP000245884">
    <property type="component" value="Unassembled WGS sequence"/>
</dbReference>
<keyword evidence="4" id="KW-1185">Reference proteome</keyword>
<dbReference type="SUPFAM" id="SSF51126">
    <property type="entry name" value="Pectin lyase-like"/>
    <property type="match status" value="2"/>
</dbReference>
<dbReference type="Gene3D" id="2.160.20.10">
    <property type="entry name" value="Single-stranded right-handed beta-helix, Pectin lyase-like"/>
    <property type="match status" value="2"/>
</dbReference>
<dbReference type="InterPro" id="IPR024535">
    <property type="entry name" value="RHGA/B-epi-like_pectate_lyase"/>
</dbReference>
<dbReference type="GO" id="GO:0004650">
    <property type="term" value="F:polygalacturonase activity"/>
    <property type="evidence" value="ECO:0007669"/>
    <property type="project" value="InterPro"/>
</dbReference>
<proteinExistence type="predicted"/>
<dbReference type="PANTHER" id="PTHR33928:SF2">
    <property type="entry name" value="PECTATE LYASE SUPERFAMILY PROTEIN DOMAIN-CONTAINING PROTEIN-RELATED"/>
    <property type="match status" value="1"/>
</dbReference>
<dbReference type="InterPro" id="IPR011050">
    <property type="entry name" value="Pectin_lyase_fold/virulence"/>
</dbReference>
<evidence type="ECO:0000313" key="4">
    <source>
        <dbReference type="Proteomes" id="UP000245884"/>
    </source>
</evidence>
<feature type="compositionally biased region" description="Polar residues" evidence="1">
    <location>
        <begin position="331"/>
        <end position="351"/>
    </location>
</feature>